<name>A0A7S4FTI7_9EUGL</name>
<sequence length="169" mass="18088">MAKGKGKKGKGGPACACVEEGVDLPKGALPVHKQGCPKRGCLCGGELQKDGKVLHQPKCTYQRSGCRNYPNLPTCDVCANSCPFCNGSLQFCNVCTGNKCRYINCRDILSPREYGTPAQPTQPPLITAIRKIEMKRGTVTSLPPIADMRDATVTPRSTKSNAFTTPTAV</sequence>
<gene>
    <name evidence="1" type="ORF">EGYM00163_LOCUS26289</name>
</gene>
<reference evidence="1" key="1">
    <citation type="submission" date="2021-01" db="EMBL/GenBank/DDBJ databases">
        <authorList>
            <person name="Corre E."/>
            <person name="Pelletier E."/>
            <person name="Niang G."/>
            <person name="Scheremetjew M."/>
            <person name="Finn R."/>
            <person name="Kale V."/>
            <person name="Holt S."/>
            <person name="Cochrane G."/>
            <person name="Meng A."/>
            <person name="Brown T."/>
            <person name="Cohen L."/>
        </authorList>
    </citation>
    <scope>NUCLEOTIDE SEQUENCE</scope>
    <source>
        <strain evidence="1">CCMP1594</strain>
    </source>
</reference>
<proteinExistence type="predicted"/>
<organism evidence="1">
    <name type="scientific">Eutreptiella gymnastica</name>
    <dbReference type="NCBI Taxonomy" id="73025"/>
    <lineage>
        <taxon>Eukaryota</taxon>
        <taxon>Discoba</taxon>
        <taxon>Euglenozoa</taxon>
        <taxon>Euglenida</taxon>
        <taxon>Spirocuta</taxon>
        <taxon>Euglenophyceae</taxon>
        <taxon>Eutreptiales</taxon>
        <taxon>Eutreptiaceae</taxon>
        <taxon>Eutreptiella</taxon>
    </lineage>
</organism>
<dbReference type="EMBL" id="HBJA01074945">
    <property type="protein sequence ID" value="CAE0815132.1"/>
    <property type="molecule type" value="Transcribed_RNA"/>
</dbReference>
<dbReference type="AlphaFoldDB" id="A0A7S4FTI7"/>
<accession>A0A7S4FTI7</accession>
<evidence type="ECO:0000313" key="1">
    <source>
        <dbReference type="EMBL" id="CAE0815132.1"/>
    </source>
</evidence>
<protein>
    <submittedName>
        <fullName evidence="1">Uncharacterized protein</fullName>
    </submittedName>
</protein>